<feature type="transmembrane region" description="Helical" evidence="10">
    <location>
        <begin position="126"/>
        <end position="145"/>
    </location>
</feature>
<evidence type="ECO:0000256" key="8">
    <source>
        <dbReference type="ARBA" id="ARBA00023136"/>
    </source>
</evidence>
<dbReference type="RefSeq" id="WP_264848693.1">
    <property type="nucleotide sequence ID" value="NZ_BRXR01000001.1"/>
</dbReference>
<protein>
    <submittedName>
        <fullName evidence="12">PTS fructose transporter subunit IIC</fullName>
    </submittedName>
</protein>
<keyword evidence="13" id="KW-1185">Reference proteome</keyword>
<dbReference type="InterPro" id="IPR003352">
    <property type="entry name" value="PTS_EIIC"/>
</dbReference>
<feature type="transmembrane region" description="Helical" evidence="10">
    <location>
        <begin position="375"/>
        <end position="397"/>
    </location>
</feature>
<organism evidence="12 13">
    <name type="scientific">Clostridium omnivorum</name>
    <dbReference type="NCBI Taxonomy" id="1604902"/>
    <lineage>
        <taxon>Bacteria</taxon>
        <taxon>Bacillati</taxon>
        <taxon>Bacillota</taxon>
        <taxon>Clostridia</taxon>
        <taxon>Eubacteriales</taxon>
        <taxon>Clostridiaceae</taxon>
        <taxon>Clostridium</taxon>
    </lineage>
</organism>
<keyword evidence="3" id="KW-1003">Cell membrane</keyword>
<sequence length="411" mass="44042">MVVKKKVVGSTTGSNNNNNENKNVSTKNSAWTEFSKHIMTGISYMIPVLIMGGLIGAISQLIPYVFFKIDPSISILDAINSGKYTGMSFSLLQLANIMESFGFTLFGFAIPLFAAFTANSIGGKTALAAGFIGGYVANKPVAMLASADGKWITKAPVASGFLGAILIAFIIGYFVKWLNNKIKMPHNWLAFKTTFLIPLISAVACMILMVFIITPFGGWVNSLIKSLLQAAGSTGQYVYALVLSATTAFDLGGPVNKAAGFVALGFTTEKVLPITARCLSIVIPSFGLGLTTLIDKKLVGRRVYDKQFYQGGKTAIFLAFMGISEGAIPFALERPAFTIPLYVVGAMIGSMTAIALGAVQWFPESAIWAWPLIKGIVPYITGLIVGSVFIAVVNIYYRNKLIKDGKLVVNE</sequence>
<dbReference type="InterPro" id="IPR006327">
    <property type="entry name" value="PTS_IIC_fruc"/>
</dbReference>
<evidence type="ECO:0000256" key="2">
    <source>
        <dbReference type="ARBA" id="ARBA00022448"/>
    </source>
</evidence>
<evidence type="ECO:0000313" key="12">
    <source>
        <dbReference type="EMBL" id="GLC29398.1"/>
    </source>
</evidence>
<feature type="transmembrane region" description="Helical" evidence="10">
    <location>
        <begin position="236"/>
        <end position="253"/>
    </location>
</feature>
<feature type="transmembrane region" description="Helical" evidence="10">
    <location>
        <begin position="44"/>
        <end position="67"/>
    </location>
</feature>
<evidence type="ECO:0000256" key="1">
    <source>
        <dbReference type="ARBA" id="ARBA00004429"/>
    </source>
</evidence>
<keyword evidence="8 10" id="KW-0472">Membrane</keyword>
<keyword evidence="4" id="KW-0762">Sugar transport</keyword>
<accession>A0ABQ5N2G7</accession>
<evidence type="ECO:0000259" key="11">
    <source>
        <dbReference type="PROSITE" id="PS51104"/>
    </source>
</evidence>
<feature type="region of interest" description="Disordered" evidence="9">
    <location>
        <begin position="1"/>
        <end position="25"/>
    </location>
</feature>
<dbReference type="InterPro" id="IPR050864">
    <property type="entry name" value="Bacterial_PTS_Sugar_Transport"/>
</dbReference>
<feature type="transmembrane region" description="Helical" evidence="10">
    <location>
        <begin position="87"/>
        <end position="114"/>
    </location>
</feature>
<dbReference type="NCBIfam" id="TIGR01427">
    <property type="entry name" value="PTS_IIC_fructo"/>
    <property type="match status" value="1"/>
</dbReference>
<evidence type="ECO:0000256" key="4">
    <source>
        <dbReference type="ARBA" id="ARBA00022597"/>
    </source>
</evidence>
<name>A0ABQ5N2G7_9CLOT</name>
<dbReference type="Pfam" id="PF02378">
    <property type="entry name" value="PTS_EIIC"/>
    <property type="match status" value="1"/>
</dbReference>
<feature type="domain" description="PTS EIIC type-2" evidence="11">
    <location>
        <begin position="34"/>
        <end position="411"/>
    </location>
</feature>
<keyword evidence="5" id="KW-0598">Phosphotransferase system</keyword>
<evidence type="ECO:0000256" key="5">
    <source>
        <dbReference type="ARBA" id="ARBA00022683"/>
    </source>
</evidence>
<comment type="subcellular location">
    <subcellularLocation>
        <location evidence="1">Cell inner membrane</location>
        <topology evidence="1">Multi-pass membrane protein</topology>
    </subcellularLocation>
</comment>
<feature type="transmembrane region" description="Helical" evidence="10">
    <location>
        <begin position="314"/>
        <end position="332"/>
    </location>
</feature>
<dbReference type="InterPro" id="IPR013014">
    <property type="entry name" value="PTS_EIIC_2"/>
</dbReference>
<dbReference type="PROSITE" id="PS51104">
    <property type="entry name" value="PTS_EIIC_TYPE_2"/>
    <property type="match status" value="1"/>
</dbReference>
<feature type="transmembrane region" description="Helical" evidence="10">
    <location>
        <begin position="339"/>
        <end position="363"/>
    </location>
</feature>
<dbReference type="PANTHER" id="PTHR30505">
    <property type="entry name" value="FRUCTOSE-LIKE PERMEASE"/>
    <property type="match status" value="1"/>
</dbReference>
<feature type="transmembrane region" description="Helical" evidence="10">
    <location>
        <begin position="157"/>
        <end position="175"/>
    </location>
</feature>
<keyword evidence="7 10" id="KW-1133">Transmembrane helix</keyword>
<keyword evidence="6 10" id="KW-0812">Transmembrane</keyword>
<comment type="caution">
    <text evidence="12">The sequence shown here is derived from an EMBL/GenBank/DDBJ whole genome shotgun (WGS) entry which is preliminary data.</text>
</comment>
<evidence type="ECO:0000256" key="7">
    <source>
        <dbReference type="ARBA" id="ARBA00022989"/>
    </source>
</evidence>
<dbReference type="Proteomes" id="UP001208567">
    <property type="component" value="Unassembled WGS sequence"/>
</dbReference>
<gene>
    <name evidence="12" type="ORF">bsdE14_08080</name>
</gene>
<evidence type="ECO:0000256" key="3">
    <source>
        <dbReference type="ARBA" id="ARBA00022475"/>
    </source>
</evidence>
<evidence type="ECO:0000256" key="9">
    <source>
        <dbReference type="SAM" id="MobiDB-lite"/>
    </source>
</evidence>
<evidence type="ECO:0000313" key="13">
    <source>
        <dbReference type="Proteomes" id="UP001208567"/>
    </source>
</evidence>
<evidence type="ECO:0000256" key="10">
    <source>
        <dbReference type="SAM" id="Phobius"/>
    </source>
</evidence>
<keyword evidence="2" id="KW-0813">Transport</keyword>
<reference evidence="12 13" key="1">
    <citation type="journal article" date="2024" name="Int. J. Syst. Evol. Microbiol.">
        <title>Clostridium omnivorum sp. nov., isolated from anoxic soil under the treatment of reductive soil disinfestation.</title>
        <authorList>
            <person name="Ueki A."/>
            <person name="Tonouchi A."/>
            <person name="Kaku N."/>
            <person name="Honma S."/>
            <person name="Ueki K."/>
        </authorList>
    </citation>
    <scope>NUCLEOTIDE SEQUENCE [LARGE SCALE GENOMIC DNA]</scope>
    <source>
        <strain evidence="12 13">E14</strain>
    </source>
</reference>
<dbReference type="EMBL" id="BRXR01000001">
    <property type="protein sequence ID" value="GLC29398.1"/>
    <property type="molecule type" value="Genomic_DNA"/>
</dbReference>
<feature type="compositionally biased region" description="Low complexity" evidence="9">
    <location>
        <begin position="8"/>
        <end position="25"/>
    </location>
</feature>
<evidence type="ECO:0000256" key="6">
    <source>
        <dbReference type="ARBA" id="ARBA00022692"/>
    </source>
</evidence>
<proteinExistence type="predicted"/>
<feature type="transmembrane region" description="Helical" evidence="10">
    <location>
        <begin position="195"/>
        <end position="216"/>
    </location>
</feature>
<feature type="transmembrane region" description="Helical" evidence="10">
    <location>
        <begin position="274"/>
        <end position="294"/>
    </location>
</feature>
<dbReference type="PANTHER" id="PTHR30505:SF0">
    <property type="entry name" value="FRUCTOSE-LIKE PTS SYSTEM EIIBC COMPONENT-RELATED"/>
    <property type="match status" value="1"/>
</dbReference>